<dbReference type="GO" id="GO:0003677">
    <property type="term" value="F:DNA binding"/>
    <property type="evidence" value="ECO:0007669"/>
    <property type="project" value="UniProtKB-KW"/>
</dbReference>
<reference evidence="12" key="1">
    <citation type="submission" date="2024-06" db="UniProtKB">
        <authorList>
            <consortium name="RefSeq"/>
        </authorList>
    </citation>
    <scope>NUCLEOTIDE SEQUENCE [LARGE SCALE GENOMIC DNA]</scope>
</reference>
<comment type="subcellular location">
    <subcellularLocation>
        <location evidence="1">Nucleus</location>
    </subcellularLocation>
</comment>
<feature type="compositionally biased region" description="Acidic residues" evidence="10">
    <location>
        <begin position="226"/>
        <end position="237"/>
    </location>
</feature>
<feature type="domain" description="C2H2-type" evidence="11">
    <location>
        <begin position="460"/>
        <end position="487"/>
    </location>
</feature>
<feature type="region of interest" description="Disordered" evidence="10">
    <location>
        <begin position="489"/>
        <end position="512"/>
    </location>
</feature>
<keyword evidence="7" id="KW-0804">Transcription</keyword>
<dbReference type="SUPFAM" id="SSF57667">
    <property type="entry name" value="beta-beta-alpha zinc fingers"/>
    <property type="match status" value="3"/>
</dbReference>
<keyword evidence="2" id="KW-0479">Metal-binding</keyword>
<keyword evidence="3" id="KW-0677">Repeat</keyword>
<feature type="compositionally biased region" description="Polar residues" evidence="10">
    <location>
        <begin position="94"/>
        <end position="112"/>
    </location>
</feature>
<dbReference type="RefSeq" id="XP_022297299.1">
    <property type="nucleotide sequence ID" value="XM_022441591.1"/>
</dbReference>
<dbReference type="FunFam" id="3.30.160.60:FF:000145">
    <property type="entry name" value="Zinc finger protein 574"/>
    <property type="match status" value="1"/>
</dbReference>
<dbReference type="PANTHER" id="PTHR24394:SF48">
    <property type="entry name" value="ZINC FINGER PROTEIN 771"/>
    <property type="match status" value="1"/>
</dbReference>
<evidence type="ECO:0000256" key="4">
    <source>
        <dbReference type="ARBA" id="ARBA00022771"/>
    </source>
</evidence>
<evidence type="ECO:0000313" key="13">
    <source>
        <dbReference type="RefSeq" id="XP_022297299.1"/>
    </source>
</evidence>
<feature type="region of interest" description="Disordered" evidence="10">
    <location>
        <begin position="53"/>
        <end position="112"/>
    </location>
</feature>
<gene>
    <name evidence="13" type="primary">LOC111106772</name>
</gene>
<proteinExistence type="predicted"/>
<name>A0A8B8B3R9_CRAVI</name>
<evidence type="ECO:0000256" key="7">
    <source>
        <dbReference type="ARBA" id="ARBA00023163"/>
    </source>
</evidence>
<organism evidence="12 13">
    <name type="scientific">Crassostrea virginica</name>
    <name type="common">Eastern oyster</name>
    <dbReference type="NCBI Taxonomy" id="6565"/>
    <lineage>
        <taxon>Eukaryota</taxon>
        <taxon>Metazoa</taxon>
        <taxon>Spiralia</taxon>
        <taxon>Lophotrochozoa</taxon>
        <taxon>Mollusca</taxon>
        <taxon>Bivalvia</taxon>
        <taxon>Autobranchia</taxon>
        <taxon>Pteriomorphia</taxon>
        <taxon>Ostreida</taxon>
        <taxon>Ostreoidea</taxon>
        <taxon>Ostreidae</taxon>
        <taxon>Crassostrea</taxon>
    </lineage>
</organism>
<dbReference type="AlphaFoldDB" id="A0A8B8B3R9"/>
<dbReference type="Gene3D" id="3.30.160.60">
    <property type="entry name" value="Classic Zinc Finger"/>
    <property type="match status" value="5"/>
</dbReference>
<feature type="domain" description="C2H2-type" evidence="11">
    <location>
        <begin position="348"/>
        <end position="375"/>
    </location>
</feature>
<accession>A0A8B8B3R9</accession>
<keyword evidence="12" id="KW-1185">Reference proteome</keyword>
<feature type="region of interest" description="Disordered" evidence="10">
    <location>
        <begin position="203"/>
        <end position="260"/>
    </location>
</feature>
<evidence type="ECO:0000256" key="3">
    <source>
        <dbReference type="ARBA" id="ARBA00022737"/>
    </source>
</evidence>
<dbReference type="PANTHER" id="PTHR24394">
    <property type="entry name" value="ZINC FINGER PROTEIN"/>
    <property type="match status" value="1"/>
</dbReference>
<sequence>MVSVFYIQEQRREHILQVISERGSNITIMEQKLYRSLALEILREEGDMYRPYLPDGRVEPVNSPASATDSGVDDASVSPSSSCPDYKPDADSAVSGSLPQSESSAFSKIPKLSTNQDPRYPFPAAAMPMMFPNSGFGYFPTFPMSPWVPTDSLAKCFPSIPSVTSRADANQREVPAEDVFYRVDPRVPFTNYFMNLTKLLKKDEKSPPVSRKESDGYDAMSRDDSDSVSEDDVPGEEEERRSRQSPNHHVEDFKPSMSLRSTPAEHRNMSAMMANPALLCLSQMHPYPPKVSSIESLPHLSGAQTSMIQLMSGMSATPSALIHPAFLHMSALGQKRMNQEKPPPVKKYKCDVCGKAFSRSNTLVTHKRIHTGDKPFKCEICGRAFRQPGNLTRHRLTHTTVKPYVCPTCNKAFNRASNLHTHMRTHTNYRPFICPYCGKGFHQKIDMKIHCYTHTGERPHRCDICGKGFTLASTLNTHRRIHAEQRGFTLGEGDLLPGGSSQTTPSPSQDSP</sequence>
<dbReference type="FunFam" id="3.30.160.60:FF:000512">
    <property type="entry name" value="zinc finger protein 197 isoform X1"/>
    <property type="match status" value="1"/>
</dbReference>
<feature type="compositionally biased region" description="Basic and acidic residues" evidence="10">
    <location>
        <begin position="203"/>
        <end position="225"/>
    </location>
</feature>
<dbReference type="SMART" id="SM00355">
    <property type="entry name" value="ZnF_C2H2"/>
    <property type="match status" value="5"/>
</dbReference>
<keyword evidence="8" id="KW-0539">Nucleus</keyword>
<dbReference type="InterPro" id="IPR013087">
    <property type="entry name" value="Znf_C2H2_type"/>
</dbReference>
<keyword evidence="6" id="KW-0805">Transcription regulation</keyword>
<feature type="domain" description="C2H2-type" evidence="11">
    <location>
        <begin position="404"/>
        <end position="431"/>
    </location>
</feature>
<evidence type="ECO:0000256" key="6">
    <source>
        <dbReference type="ARBA" id="ARBA00023015"/>
    </source>
</evidence>
<dbReference type="PROSITE" id="PS50157">
    <property type="entry name" value="ZINC_FINGER_C2H2_2"/>
    <property type="match status" value="5"/>
</dbReference>
<dbReference type="Pfam" id="PF00096">
    <property type="entry name" value="zf-C2H2"/>
    <property type="match status" value="4"/>
</dbReference>
<keyword evidence="4 9" id="KW-0863">Zinc-finger</keyword>
<keyword evidence="5" id="KW-0862">Zinc</keyword>
<evidence type="ECO:0000313" key="12">
    <source>
        <dbReference type="Proteomes" id="UP000694844"/>
    </source>
</evidence>
<evidence type="ECO:0000259" key="11">
    <source>
        <dbReference type="PROSITE" id="PS50157"/>
    </source>
</evidence>
<feature type="compositionally biased region" description="Low complexity" evidence="10">
    <location>
        <begin position="497"/>
        <end position="512"/>
    </location>
</feature>
<feature type="domain" description="C2H2-type" evidence="11">
    <location>
        <begin position="432"/>
        <end position="459"/>
    </location>
</feature>
<evidence type="ECO:0000256" key="2">
    <source>
        <dbReference type="ARBA" id="ARBA00022723"/>
    </source>
</evidence>
<dbReference type="PROSITE" id="PS00028">
    <property type="entry name" value="ZINC_FINGER_C2H2_1"/>
    <property type="match status" value="5"/>
</dbReference>
<dbReference type="GO" id="GO:0005634">
    <property type="term" value="C:nucleus"/>
    <property type="evidence" value="ECO:0007669"/>
    <property type="project" value="UniProtKB-SubCell"/>
</dbReference>
<feature type="domain" description="C2H2-type" evidence="11">
    <location>
        <begin position="376"/>
        <end position="403"/>
    </location>
</feature>
<dbReference type="GO" id="GO:0008270">
    <property type="term" value="F:zinc ion binding"/>
    <property type="evidence" value="ECO:0007669"/>
    <property type="project" value="UniProtKB-KW"/>
</dbReference>
<evidence type="ECO:0000256" key="8">
    <source>
        <dbReference type="ARBA" id="ARBA00023242"/>
    </source>
</evidence>
<dbReference type="KEGG" id="cvn:111106772"/>
<dbReference type="GO" id="GO:0000981">
    <property type="term" value="F:DNA-binding transcription factor activity, RNA polymerase II-specific"/>
    <property type="evidence" value="ECO:0007669"/>
    <property type="project" value="TreeGrafter"/>
</dbReference>
<evidence type="ECO:0000256" key="5">
    <source>
        <dbReference type="ARBA" id="ARBA00022833"/>
    </source>
</evidence>
<evidence type="ECO:0000256" key="9">
    <source>
        <dbReference type="PROSITE-ProRule" id="PRU00042"/>
    </source>
</evidence>
<evidence type="ECO:0000256" key="10">
    <source>
        <dbReference type="SAM" id="MobiDB-lite"/>
    </source>
</evidence>
<dbReference type="FunFam" id="3.30.160.60:FF:000634">
    <property type="entry name" value="Zinc finger X-chromosomal protein"/>
    <property type="match status" value="1"/>
</dbReference>
<dbReference type="Proteomes" id="UP000694844">
    <property type="component" value="Chromosome 1"/>
</dbReference>
<dbReference type="FunFam" id="3.30.160.60:FF:001182">
    <property type="entry name" value="Zinc finger, C2H2 type"/>
    <property type="match status" value="1"/>
</dbReference>
<dbReference type="GeneID" id="111106772"/>
<dbReference type="FunFam" id="3.30.160.60:FF:000557">
    <property type="entry name" value="zinc finger and SCAN domain-containing protein 29"/>
    <property type="match status" value="1"/>
</dbReference>
<protein>
    <submittedName>
        <fullName evidence="13">Zinc finger protein 768-like</fullName>
    </submittedName>
</protein>
<evidence type="ECO:0000256" key="1">
    <source>
        <dbReference type="ARBA" id="ARBA00004123"/>
    </source>
</evidence>
<dbReference type="OrthoDB" id="40579at2759"/>
<dbReference type="InterPro" id="IPR036236">
    <property type="entry name" value="Znf_C2H2_sf"/>
</dbReference>
<feature type="compositionally biased region" description="Basic and acidic residues" evidence="10">
    <location>
        <begin position="238"/>
        <end position="254"/>
    </location>
</feature>
<reference evidence="13" key="2">
    <citation type="submission" date="2025-08" db="UniProtKB">
        <authorList>
            <consortium name="RefSeq"/>
        </authorList>
    </citation>
    <scope>IDENTIFICATION</scope>
    <source>
        <tissue evidence="13">Whole sample</tissue>
    </source>
</reference>